<dbReference type="CDD" id="cd00093">
    <property type="entry name" value="HTH_XRE"/>
    <property type="match status" value="1"/>
</dbReference>
<dbReference type="GO" id="GO:0003677">
    <property type="term" value="F:DNA binding"/>
    <property type="evidence" value="ECO:0007669"/>
    <property type="project" value="InterPro"/>
</dbReference>
<sequence>MYGIPMQNDSEQVTPLTDWAFFEMVEQHVGQQIRGHRLAAKMSQAELAARVTARGYTIQQSTVAKVELGTRPIRVAELYVFASALEVPWIRFLLDYAAGAQDDDYQALKLKARELNERRAELEEQTLSSMREHAEQYGRVFVELMTVEDEIRKLAAGDGEA</sequence>
<feature type="coiled-coil region" evidence="1">
    <location>
        <begin position="105"/>
        <end position="132"/>
    </location>
</feature>
<dbReference type="EMBL" id="MDJZ01000011">
    <property type="protein sequence ID" value="OUE25508.1"/>
    <property type="molecule type" value="Genomic_DNA"/>
</dbReference>
<organism evidence="3 4">
    <name type="scientific">Clavibacter michiganensis</name>
    <dbReference type="NCBI Taxonomy" id="28447"/>
    <lineage>
        <taxon>Bacteria</taxon>
        <taxon>Bacillati</taxon>
        <taxon>Actinomycetota</taxon>
        <taxon>Actinomycetes</taxon>
        <taxon>Micrococcales</taxon>
        <taxon>Microbacteriaceae</taxon>
        <taxon>Clavibacter</taxon>
    </lineage>
</organism>
<comment type="caution">
    <text evidence="3">The sequence shown here is derived from an EMBL/GenBank/DDBJ whole genome shotgun (WGS) entry which is preliminary data.</text>
</comment>
<reference evidence="3 4" key="1">
    <citation type="submission" date="2016-08" db="EMBL/GenBank/DDBJ databases">
        <title>Genome sequence of Clavibacter michiganensis spp strain CFBP8019.</title>
        <authorList>
            <person name="Thapa S.P."/>
            <person name="Coaker G."/>
            <person name="Jacques M.-A."/>
        </authorList>
    </citation>
    <scope>NUCLEOTIDE SEQUENCE [LARGE SCALE GENOMIC DNA]</scope>
    <source>
        <strain evidence="3">CFBP8019</strain>
    </source>
</reference>
<proteinExistence type="predicted"/>
<keyword evidence="1" id="KW-0175">Coiled coil</keyword>
<dbReference type="SUPFAM" id="SSF47413">
    <property type="entry name" value="lambda repressor-like DNA-binding domains"/>
    <property type="match status" value="1"/>
</dbReference>
<dbReference type="InterPro" id="IPR010982">
    <property type="entry name" value="Lambda_DNA-bd_dom_sf"/>
</dbReference>
<dbReference type="Gene3D" id="1.10.260.40">
    <property type="entry name" value="lambda repressor-like DNA-binding domains"/>
    <property type="match status" value="1"/>
</dbReference>
<dbReference type="InterPro" id="IPR001387">
    <property type="entry name" value="Cro/C1-type_HTH"/>
</dbReference>
<dbReference type="Proteomes" id="UP000195101">
    <property type="component" value="Unassembled WGS sequence"/>
</dbReference>
<evidence type="ECO:0000313" key="3">
    <source>
        <dbReference type="EMBL" id="OUE25508.1"/>
    </source>
</evidence>
<keyword evidence="4" id="KW-1185">Reference proteome</keyword>
<feature type="domain" description="HTH cro/C1-type" evidence="2">
    <location>
        <begin position="33"/>
        <end position="92"/>
    </location>
</feature>
<evidence type="ECO:0000259" key="2">
    <source>
        <dbReference type="PROSITE" id="PS50943"/>
    </source>
</evidence>
<evidence type="ECO:0000256" key="1">
    <source>
        <dbReference type="SAM" id="Coils"/>
    </source>
</evidence>
<accession>A0A251YNA3</accession>
<protein>
    <recommendedName>
        <fullName evidence="2">HTH cro/C1-type domain-containing protein</fullName>
    </recommendedName>
</protein>
<dbReference type="Pfam" id="PF01381">
    <property type="entry name" value="HTH_3"/>
    <property type="match status" value="1"/>
</dbReference>
<dbReference type="AlphaFoldDB" id="A0A251YNA3"/>
<dbReference type="PROSITE" id="PS50943">
    <property type="entry name" value="HTH_CROC1"/>
    <property type="match status" value="1"/>
</dbReference>
<gene>
    <name evidence="3" type="ORF">BFL37_05855</name>
</gene>
<name>A0A251YNA3_9MICO</name>
<evidence type="ECO:0000313" key="4">
    <source>
        <dbReference type="Proteomes" id="UP000195101"/>
    </source>
</evidence>